<protein>
    <submittedName>
        <fullName evidence="2">Alpha/beta hydrolase</fullName>
    </submittedName>
</protein>
<dbReference type="KEGG" id="azq:G3580_16840"/>
<dbReference type="Pfam" id="PF12697">
    <property type="entry name" value="Abhydrolase_6"/>
    <property type="match status" value="1"/>
</dbReference>
<evidence type="ECO:0000313" key="3">
    <source>
        <dbReference type="Proteomes" id="UP000501991"/>
    </source>
</evidence>
<sequence>MKPMLHLIPGTMCTARLWSAVAERLADTVDLVHVPIPQAPDLAATVAALRAHIGEDGANVAGFSLGAYLAASLAVRHPGAVGRLMLISNTPCPLSAAEQRQRAAILDWVERHGYTGISRAKAASLVDAGDARQEIIDTILAMDAELGEAVFVHQMRVTTERTDLAEPLGALGVPVDFVFSRADPMLDHAWLERFAHRCPRAHLHAVEGRGHMLPLEQPDAVVARLRRWLARAARID</sequence>
<dbReference type="AlphaFoldDB" id="A0A6C1B8S7"/>
<proteinExistence type="predicted"/>
<evidence type="ECO:0000313" key="2">
    <source>
        <dbReference type="EMBL" id="QID19138.1"/>
    </source>
</evidence>
<name>A0A6C1B8S7_9RHOO</name>
<dbReference type="GO" id="GO:0016787">
    <property type="term" value="F:hydrolase activity"/>
    <property type="evidence" value="ECO:0007669"/>
    <property type="project" value="UniProtKB-KW"/>
</dbReference>
<dbReference type="Gene3D" id="3.40.50.1820">
    <property type="entry name" value="alpha/beta hydrolase"/>
    <property type="match status" value="1"/>
</dbReference>
<evidence type="ECO:0000259" key="1">
    <source>
        <dbReference type="Pfam" id="PF12697"/>
    </source>
</evidence>
<keyword evidence="3" id="KW-1185">Reference proteome</keyword>
<feature type="domain" description="AB hydrolase-1" evidence="1">
    <location>
        <begin position="7"/>
        <end position="223"/>
    </location>
</feature>
<gene>
    <name evidence="2" type="ORF">G3580_16840</name>
</gene>
<accession>A0A6C1B8S7</accession>
<dbReference type="EMBL" id="CP048836">
    <property type="protein sequence ID" value="QID19138.1"/>
    <property type="molecule type" value="Genomic_DNA"/>
</dbReference>
<dbReference type="RefSeq" id="WP_173767451.1">
    <property type="nucleotide sequence ID" value="NZ_CP048836.1"/>
</dbReference>
<dbReference type="InterPro" id="IPR000073">
    <property type="entry name" value="AB_hydrolase_1"/>
</dbReference>
<dbReference type="InterPro" id="IPR029058">
    <property type="entry name" value="AB_hydrolase_fold"/>
</dbReference>
<dbReference type="Proteomes" id="UP000501991">
    <property type="component" value="Chromosome"/>
</dbReference>
<dbReference type="PANTHER" id="PTHR43194">
    <property type="entry name" value="HYDROLASE ALPHA/BETA FOLD FAMILY"/>
    <property type="match status" value="1"/>
</dbReference>
<keyword evidence="2" id="KW-0378">Hydrolase</keyword>
<dbReference type="PANTHER" id="PTHR43194:SF2">
    <property type="entry name" value="PEROXISOMAL MEMBRANE PROTEIN LPX1"/>
    <property type="match status" value="1"/>
</dbReference>
<reference evidence="2 3" key="1">
    <citation type="submission" date="2020-02" db="EMBL/GenBank/DDBJ databases">
        <title>Nitrogenibacter mangrovi gen. nov., sp. nov. isolated from mangrove sediment, a denitrifying betaproteobacterium.</title>
        <authorList>
            <person name="Liao H."/>
            <person name="Tian Y."/>
        </authorList>
    </citation>
    <scope>NUCLEOTIDE SEQUENCE [LARGE SCALE GENOMIC DNA]</scope>
    <source>
        <strain evidence="2 3">M9-3-2</strain>
    </source>
</reference>
<organism evidence="2 3">
    <name type="scientific">Nitrogeniibacter mangrovi</name>
    <dbReference type="NCBI Taxonomy" id="2016596"/>
    <lineage>
        <taxon>Bacteria</taxon>
        <taxon>Pseudomonadati</taxon>
        <taxon>Pseudomonadota</taxon>
        <taxon>Betaproteobacteria</taxon>
        <taxon>Rhodocyclales</taxon>
        <taxon>Zoogloeaceae</taxon>
        <taxon>Nitrogeniibacter</taxon>
    </lineage>
</organism>
<dbReference type="InterPro" id="IPR050228">
    <property type="entry name" value="Carboxylesterase_BioH"/>
</dbReference>
<dbReference type="SUPFAM" id="SSF53474">
    <property type="entry name" value="alpha/beta-Hydrolases"/>
    <property type="match status" value="1"/>
</dbReference>